<organism evidence="1 2">
    <name type="scientific">Protopolystoma xenopodis</name>
    <dbReference type="NCBI Taxonomy" id="117903"/>
    <lineage>
        <taxon>Eukaryota</taxon>
        <taxon>Metazoa</taxon>
        <taxon>Spiralia</taxon>
        <taxon>Lophotrochozoa</taxon>
        <taxon>Platyhelminthes</taxon>
        <taxon>Monogenea</taxon>
        <taxon>Polyopisthocotylea</taxon>
        <taxon>Polystomatidea</taxon>
        <taxon>Polystomatidae</taxon>
        <taxon>Protopolystoma</taxon>
    </lineage>
</organism>
<evidence type="ECO:0000313" key="2">
    <source>
        <dbReference type="Proteomes" id="UP000784294"/>
    </source>
</evidence>
<name>A0A448WPR5_9PLAT</name>
<evidence type="ECO:0000313" key="1">
    <source>
        <dbReference type="EMBL" id="VEL17096.1"/>
    </source>
</evidence>
<comment type="caution">
    <text evidence="1">The sequence shown here is derived from an EMBL/GenBank/DDBJ whole genome shotgun (WGS) entry which is preliminary data.</text>
</comment>
<dbReference type="EMBL" id="CAAALY010031061">
    <property type="protein sequence ID" value="VEL17096.1"/>
    <property type="molecule type" value="Genomic_DNA"/>
</dbReference>
<sequence length="68" mass="7824">MDTERSELAEHVRQTEHEINWKATEMAKLTNDADYDIDEKYENVPSPLSDAGLMTTTMADDLRLGVFY</sequence>
<reference evidence="1" key="1">
    <citation type="submission" date="2018-11" db="EMBL/GenBank/DDBJ databases">
        <authorList>
            <consortium name="Pathogen Informatics"/>
        </authorList>
    </citation>
    <scope>NUCLEOTIDE SEQUENCE</scope>
</reference>
<gene>
    <name evidence="1" type="ORF">PXEA_LOCUS10536</name>
</gene>
<protein>
    <submittedName>
        <fullName evidence="1">Uncharacterized protein</fullName>
    </submittedName>
</protein>
<keyword evidence="2" id="KW-1185">Reference proteome</keyword>
<dbReference type="Proteomes" id="UP000784294">
    <property type="component" value="Unassembled WGS sequence"/>
</dbReference>
<dbReference type="AlphaFoldDB" id="A0A448WPR5"/>
<accession>A0A448WPR5</accession>
<proteinExistence type="predicted"/>